<name>A0A4R6QP51_9BURK</name>
<dbReference type="Gene3D" id="1.10.1200.10">
    <property type="entry name" value="ACP-like"/>
    <property type="match status" value="1"/>
</dbReference>
<evidence type="ECO:0000313" key="3">
    <source>
        <dbReference type="Proteomes" id="UP000295361"/>
    </source>
</evidence>
<dbReference type="Proteomes" id="UP000295361">
    <property type="component" value="Unassembled WGS sequence"/>
</dbReference>
<evidence type="ECO:0000259" key="1">
    <source>
        <dbReference type="Pfam" id="PF00550"/>
    </source>
</evidence>
<dbReference type="InterPro" id="IPR009081">
    <property type="entry name" value="PP-bd_ACP"/>
</dbReference>
<gene>
    <name evidence="2" type="ORF">DES47_103369</name>
</gene>
<organism evidence="2 3">
    <name type="scientific">Roseateles toxinivorans</name>
    <dbReference type="NCBI Taxonomy" id="270368"/>
    <lineage>
        <taxon>Bacteria</taxon>
        <taxon>Pseudomonadati</taxon>
        <taxon>Pseudomonadota</taxon>
        <taxon>Betaproteobacteria</taxon>
        <taxon>Burkholderiales</taxon>
        <taxon>Sphaerotilaceae</taxon>
        <taxon>Roseateles</taxon>
    </lineage>
</organism>
<dbReference type="AlphaFoldDB" id="A0A4R6QP51"/>
<feature type="domain" description="Carrier" evidence="1">
    <location>
        <begin position="15"/>
        <end position="73"/>
    </location>
</feature>
<dbReference type="SUPFAM" id="SSF47336">
    <property type="entry name" value="ACP-like"/>
    <property type="match status" value="1"/>
</dbReference>
<dbReference type="EMBL" id="SNXS01000003">
    <property type="protein sequence ID" value="TDP71388.1"/>
    <property type="molecule type" value="Genomic_DNA"/>
</dbReference>
<dbReference type="RefSeq" id="WP_133701165.1">
    <property type="nucleotide sequence ID" value="NZ_SNXS01000003.1"/>
</dbReference>
<keyword evidence="3" id="KW-1185">Reference proteome</keyword>
<accession>A0A4R6QP51</accession>
<dbReference type="Pfam" id="PF00550">
    <property type="entry name" value="PP-binding"/>
    <property type="match status" value="1"/>
</dbReference>
<evidence type="ECO:0000313" key="2">
    <source>
        <dbReference type="EMBL" id="TDP71388.1"/>
    </source>
</evidence>
<proteinExistence type="predicted"/>
<dbReference type="InParanoid" id="A0A4R6QP51"/>
<dbReference type="OrthoDB" id="5326335at2"/>
<reference evidence="2 3" key="1">
    <citation type="submission" date="2019-03" db="EMBL/GenBank/DDBJ databases">
        <title>Genomic Encyclopedia of Type Strains, Phase IV (KMG-IV): sequencing the most valuable type-strain genomes for metagenomic binning, comparative biology and taxonomic classification.</title>
        <authorList>
            <person name="Goeker M."/>
        </authorList>
    </citation>
    <scope>NUCLEOTIDE SEQUENCE [LARGE SCALE GENOMIC DNA]</scope>
    <source>
        <strain evidence="2 3">DSM 16998</strain>
    </source>
</reference>
<protein>
    <submittedName>
        <fullName evidence="2">Acyl carrier protein</fullName>
    </submittedName>
</protein>
<dbReference type="InterPro" id="IPR036736">
    <property type="entry name" value="ACP-like_sf"/>
</dbReference>
<comment type="caution">
    <text evidence="2">The sequence shown here is derived from an EMBL/GenBank/DDBJ whole genome shotgun (WGS) entry which is preliminary data.</text>
</comment>
<sequence>MAAAGGPFITMSLEHVFAEVFNIPQEQVTDLLQLDQIASWDSLSHMMLIGRLEDEFKVQLSGDEIADLRSVADARRALLAHGAAV</sequence>